<proteinExistence type="inferred from homology"/>
<dbReference type="Gene3D" id="3.40.47.10">
    <property type="match status" value="2"/>
</dbReference>
<dbReference type="GO" id="GO:0005739">
    <property type="term" value="C:mitochondrion"/>
    <property type="evidence" value="ECO:0007669"/>
    <property type="project" value="TreeGrafter"/>
</dbReference>
<evidence type="ECO:0000256" key="5">
    <source>
        <dbReference type="ARBA" id="ARBA00022516"/>
    </source>
</evidence>
<dbReference type="InterPro" id="IPR014031">
    <property type="entry name" value="Ketoacyl_synth_C"/>
</dbReference>
<comment type="caution">
    <text evidence="19">The sequence shown here is derived from an EMBL/GenBank/DDBJ whole genome shotgun (WGS) entry which is preliminary data.</text>
</comment>
<dbReference type="GO" id="GO:0012505">
    <property type="term" value="C:endomembrane system"/>
    <property type="evidence" value="ECO:0007669"/>
    <property type="project" value="UniProtKB-SubCell"/>
</dbReference>
<evidence type="ECO:0000256" key="3">
    <source>
        <dbReference type="ARBA" id="ARBA00013191"/>
    </source>
</evidence>
<keyword evidence="13" id="KW-0275">Fatty acid biosynthesis</keyword>
<feature type="domain" description="Ketosynthase family 3 (KS3)" evidence="17">
    <location>
        <begin position="1"/>
        <end position="418"/>
    </location>
</feature>
<feature type="transmembrane region" description="Helical" evidence="16">
    <location>
        <begin position="651"/>
        <end position="676"/>
    </location>
</feature>
<organism evidence="19 20">
    <name type="scientific">Botryosphaeria dothidea</name>
    <dbReference type="NCBI Taxonomy" id="55169"/>
    <lineage>
        <taxon>Eukaryota</taxon>
        <taxon>Fungi</taxon>
        <taxon>Dikarya</taxon>
        <taxon>Ascomycota</taxon>
        <taxon>Pezizomycotina</taxon>
        <taxon>Dothideomycetes</taxon>
        <taxon>Dothideomycetes incertae sedis</taxon>
        <taxon>Botryosphaeriales</taxon>
        <taxon>Botryosphaeriaceae</taxon>
        <taxon>Botryosphaeria</taxon>
    </lineage>
</organism>
<dbReference type="PROSITE" id="PS52004">
    <property type="entry name" value="KS3_2"/>
    <property type="match status" value="1"/>
</dbReference>
<keyword evidence="10 16" id="KW-1133">Transmembrane helix</keyword>
<dbReference type="EMBL" id="WWBZ02000040">
    <property type="protein sequence ID" value="KAF4305863.1"/>
    <property type="molecule type" value="Genomic_DNA"/>
</dbReference>
<evidence type="ECO:0000256" key="7">
    <source>
        <dbReference type="ARBA" id="ARBA00022679"/>
    </source>
</evidence>
<accession>A0A8H4N3J8</accession>
<dbReference type="PANTHER" id="PTHR11712:SF336">
    <property type="entry name" value="3-OXOACYL-[ACYL-CARRIER-PROTEIN] SYNTHASE, MITOCHONDRIAL"/>
    <property type="match status" value="1"/>
</dbReference>
<feature type="transmembrane region" description="Helical" evidence="16">
    <location>
        <begin position="581"/>
        <end position="603"/>
    </location>
</feature>
<comment type="subcellular location">
    <subcellularLocation>
        <location evidence="1">Endomembrane system</location>
        <topology evidence="1">Multi-pass membrane protein</topology>
    </subcellularLocation>
</comment>
<keyword evidence="11" id="KW-0443">Lipid metabolism</keyword>
<name>A0A8H4N3J8_9PEZI</name>
<dbReference type="AlphaFoldDB" id="A0A8H4N3J8"/>
<dbReference type="Pfam" id="PF00109">
    <property type="entry name" value="ketoacyl-synt"/>
    <property type="match status" value="1"/>
</dbReference>
<reference evidence="19 20" key="1">
    <citation type="submission" date="2020-04" db="EMBL/GenBank/DDBJ databases">
        <title>Genome Assembly and Annotation of Botryosphaeria dothidea sdau 11-99, a Latent Pathogen of Apple Fruit Ring Rot in China.</title>
        <authorList>
            <person name="Yu C."/>
            <person name="Diao Y."/>
            <person name="Lu Q."/>
            <person name="Zhao J."/>
            <person name="Cui S."/>
            <person name="Peng C."/>
            <person name="He B."/>
            <person name="Liu H."/>
        </authorList>
    </citation>
    <scope>NUCLEOTIDE SEQUENCE [LARGE SCALE GENOMIC DNA]</scope>
    <source>
        <strain evidence="19">Sdau11-99</strain>
        <strain evidence="20">sdau11-99</strain>
    </source>
</reference>
<keyword evidence="4" id="KW-0813">Transport</keyword>
<evidence type="ECO:0000256" key="2">
    <source>
        <dbReference type="ARBA" id="ARBA00008467"/>
    </source>
</evidence>
<dbReference type="EC" id="2.3.1.41" evidence="3"/>
<keyword evidence="9" id="KW-0276">Fatty acid metabolism</keyword>
<keyword evidence="8 16" id="KW-0812">Transmembrane</keyword>
<keyword evidence="5" id="KW-0444">Lipid biosynthesis</keyword>
<evidence type="ECO:0000256" key="8">
    <source>
        <dbReference type="ARBA" id="ARBA00022692"/>
    </source>
</evidence>
<feature type="transmembrane region" description="Helical" evidence="16">
    <location>
        <begin position="478"/>
        <end position="500"/>
    </location>
</feature>
<gene>
    <name evidence="19" type="ORF">GTA08_BOTSDO06954</name>
    <name evidence="18" type="ORF">GTA08_BOTSDO11147</name>
</gene>
<evidence type="ECO:0000259" key="17">
    <source>
        <dbReference type="PROSITE" id="PS52004"/>
    </source>
</evidence>
<dbReference type="InterPro" id="IPR000794">
    <property type="entry name" value="Beta-ketoacyl_synthase"/>
</dbReference>
<evidence type="ECO:0000256" key="1">
    <source>
        <dbReference type="ARBA" id="ARBA00004127"/>
    </source>
</evidence>
<evidence type="ECO:0000256" key="16">
    <source>
        <dbReference type="SAM" id="Phobius"/>
    </source>
</evidence>
<dbReference type="FunFam" id="3.40.47.10:FF:000009">
    <property type="entry name" value="3-oxoacyl-[acyl-carrier-protein] synthase 2"/>
    <property type="match status" value="1"/>
</dbReference>
<sequence>MRRVVITGLGAVTPLGVGIRRTWSRLLDSHCGVVSVKNRSPQFAALPSQVAAIVPSGTKQDGGWSAKEWLKPGDERKMALFAQYAMAASHEALEDAAWRPKTEKDLEATGVYIGSGIGSFDDVYETSIAYEKGGYKKVSPLFVPRLLINLAAGHISMRFGLKGPNHAATTACTTGAHAIGDAARFIEYGDADVMIAGGAESCIHPLAIAGFARARSLATDWNETPHLASRPFDKKRAGFVIGEGAGVLVLEELEHAKARGARIYAELKGYGLSSDAHHMTAPREDGEGPFLAMKRALKHAKLPPSAVDYVNAHATSTVLGDAAENIAIKTLLLGEQGHQRAANINISSTKGAIGHLLGAAGSVEAIFTVLALHHGILPPTLNLDTPGDPPEEFDFSQPSSGKSTAGKAWFLTSFFYHRVRCFASSPKLSLPPDVMAEPLQHYPAAGDSIAADDKVTFLGNVSKKAEMYHGRVPYLRRLPFSAIAVIFLVALANAVVWVAVGIVLHFHPALISTAILSYTLGLRHALDADHISAIDLMTRRLIASGQKPVTVGIIVIVTSIVVAGTASAVSDKFDNFSRVGGIIGTSVSAAFLILLGIMNIYILSRLVRQLNMMIATHPSDEQEDGFKIHGAGCLFNVFKGMFKMIDRPWKMYPLGILFGLGFDTSSEIALLGISSIQAARGTSIWLILIFPVLFTAGMCLLDTADGALMMSLYTSTALARDRIAILYYSIVLTVITVVVALVIGVIQLLTLVLNVAEPTGRFWDGVEKAGDNYEIIGGAICGSFIVFGALSVLLYKPWRRRIDEKRERNQALLTSDDQDPQDTPLSGEGIESPPRQRGTPYGTVDLSVEGQPQEQQQSRDKKAGQQVSAQEVGGQA</sequence>
<evidence type="ECO:0000256" key="10">
    <source>
        <dbReference type="ARBA" id="ARBA00022989"/>
    </source>
</evidence>
<dbReference type="SMART" id="SM00825">
    <property type="entry name" value="PKS_KS"/>
    <property type="match status" value="1"/>
</dbReference>
<evidence type="ECO:0000256" key="6">
    <source>
        <dbReference type="ARBA" id="ARBA00022596"/>
    </source>
</evidence>
<dbReference type="Pfam" id="PF02801">
    <property type="entry name" value="Ketoacyl-synt_C"/>
    <property type="match status" value="1"/>
</dbReference>
<dbReference type="CDD" id="cd00834">
    <property type="entry name" value="KAS_I_II"/>
    <property type="match status" value="1"/>
</dbReference>
<dbReference type="InterPro" id="IPR011541">
    <property type="entry name" value="Ni/Co_transpt_high_affinity"/>
</dbReference>
<dbReference type="EMBL" id="WWBZ02000082">
    <property type="protein sequence ID" value="KAF4301261.1"/>
    <property type="molecule type" value="Genomic_DNA"/>
</dbReference>
<keyword evidence="20" id="KW-1185">Reference proteome</keyword>
<dbReference type="SUPFAM" id="SSF53901">
    <property type="entry name" value="Thiolase-like"/>
    <property type="match status" value="2"/>
</dbReference>
<dbReference type="PROSITE" id="PS00606">
    <property type="entry name" value="KS3_1"/>
    <property type="match status" value="1"/>
</dbReference>
<keyword evidence="7 14" id="KW-0808">Transferase</keyword>
<evidence type="ECO:0000256" key="9">
    <source>
        <dbReference type="ARBA" id="ARBA00022832"/>
    </source>
</evidence>
<evidence type="ECO:0000313" key="20">
    <source>
        <dbReference type="Proteomes" id="UP000572817"/>
    </source>
</evidence>
<dbReference type="GO" id="GO:0006633">
    <property type="term" value="P:fatty acid biosynthetic process"/>
    <property type="evidence" value="ECO:0007669"/>
    <property type="project" value="UniProtKB-KW"/>
</dbReference>
<dbReference type="InterPro" id="IPR018201">
    <property type="entry name" value="Ketoacyl_synth_AS"/>
</dbReference>
<evidence type="ECO:0000256" key="15">
    <source>
        <dbReference type="SAM" id="MobiDB-lite"/>
    </source>
</evidence>
<evidence type="ECO:0000256" key="11">
    <source>
        <dbReference type="ARBA" id="ARBA00023098"/>
    </source>
</evidence>
<feature type="transmembrane region" description="Helical" evidence="16">
    <location>
        <begin position="775"/>
        <end position="795"/>
    </location>
</feature>
<keyword evidence="6" id="KW-0533">Nickel</keyword>
<evidence type="ECO:0000256" key="14">
    <source>
        <dbReference type="RuleBase" id="RU003694"/>
    </source>
</evidence>
<evidence type="ECO:0000256" key="13">
    <source>
        <dbReference type="ARBA" id="ARBA00023160"/>
    </source>
</evidence>
<dbReference type="GO" id="GO:0015099">
    <property type="term" value="F:nickel cation transmembrane transporter activity"/>
    <property type="evidence" value="ECO:0007669"/>
    <property type="project" value="InterPro"/>
</dbReference>
<evidence type="ECO:0000256" key="12">
    <source>
        <dbReference type="ARBA" id="ARBA00023136"/>
    </source>
</evidence>
<dbReference type="GO" id="GO:0005886">
    <property type="term" value="C:plasma membrane"/>
    <property type="evidence" value="ECO:0007669"/>
    <property type="project" value="InterPro"/>
</dbReference>
<dbReference type="Pfam" id="PF03824">
    <property type="entry name" value="NicO"/>
    <property type="match status" value="1"/>
</dbReference>
<feature type="region of interest" description="Disordered" evidence="15">
    <location>
        <begin position="809"/>
        <end position="876"/>
    </location>
</feature>
<dbReference type="PANTHER" id="PTHR11712">
    <property type="entry name" value="POLYKETIDE SYNTHASE-RELATED"/>
    <property type="match status" value="1"/>
</dbReference>
<dbReference type="GO" id="GO:0004315">
    <property type="term" value="F:3-oxoacyl-[acyl-carrier-protein] synthase activity"/>
    <property type="evidence" value="ECO:0007669"/>
    <property type="project" value="UniProtKB-EC"/>
</dbReference>
<evidence type="ECO:0000313" key="18">
    <source>
        <dbReference type="EMBL" id="KAF4301261.1"/>
    </source>
</evidence>
<feature type="transmembrane region" description="Helical" evidence="16">
    <location>
        <begin position="682"/>
        <end position="704"/>
    </location>
</feature>
<feature type="transmembrane region" description="Helical" evidence="16">
    <location>
        <begin position="547"/>
        <end position="569"/>
    </location>
</feature>
<dbReference type="NCBIfam" id="NF005589">
    <property type="entry name" value="PRK07314.1"/>
    <property type="match status" value="1"/>
</dbReference>
<dbReference type="Proteomes" id="UP000572817">
    <property type="component" value="Unassembled WGS sequence"/>
</dbReference>
<comment type="similarity">
    <text evidence="2 14">Belongs to the thiolase-like superfamily. Beta-ketoacyl-ACP synthases family.</text>
</comment>
<evidence type="ECO:0000256" key="4">
    <source>
        <dbReference type="ARBA" id="ARBA00022448"/>
    </source>
</evidence>
<protein>
    <recommendedName>
        <fullName evidence="3">beta-ketoacyl-[acyl-carrier-protein] synthase I</fullName>
        <ecNumber evidence="3">2.3.1.41</ecNumber>
    </recommendedName>
</protein>
<evidence type="ECO:0000313" key="19">
    <source>
        <dbReference type="EMBL" id="KAF4305863.1"/>
    </source>
</evidence>
<dbReference type="InterPro" id="IPR016039">
    <property type="entry name" value="Thiolase-like"/>
</dbReference>
<feature type="transmembrane region" description="Helical" evidence="16">
    <location>
        <begin position="725"/>
        <end position="755"/>
    </location>
</feature>
<dbReference type="InterPro" id="IPR014030">
    <property type="entry name" value="Ketoacyl_synth_N"/>
</dbReference>
<dbReference type="InterPro" id="IPR020841">
    <property type="entry name" value="PKS_Beta-ketoAc_synthase_dom"/>
</dbReference>
<keyword evidence="12 16" id="KW-0472">Membrane</keyword>
<dbReference type="OrthoDB" id="5334845at2759"/>